<evidence type="ECO:0000256" key="2">
    <source>
        <dbReference type="ARBA" id="ARBA00020451"/>
    </source>
</evidence>
<evidence type="ECO:0000256" key="9">
    <source>
        <dbReference type="SAM" id="MobiDB-lite"/>
    </source>
</evidence>
<evidence type="ECO:0000259" key="10">
    <source>
        <dbReference type="PROSITE" id="PS51675"/>
    </source>
</evidence>
<evidence type="ECO:0000313" key="12">
    <source>
        <dbReference type="Proteomes" id="UP000422736"/>
    </source>
</evidence>
<dbReference type="Proteomes" id="UP000422736">
    <property type="component" value="Chromosome 1"/>
</dbReference>
<feature type="region of interest" description="Disordered" evidence="9">
    <location>
        <begin position="20"/>
        <end position="68"/>
    </location>
</feature>
<comment type="catalytic activity">
    <reaction evidence="8">
        <text>guanosine(9) in tRNA + S-adenosyl-L-methionine = N(1)-methylguanosine(9) in tRNA + S-adenosyl-L-homocysteine + H(+)</text>
        <dbReference type="Rhea" id="RHEA:43156"/>
        <dbReference type="Rhea" id="RHEA-COMP:10367"/>
        <dbReference type="Rhea" id="RHEA-COMP:10368"/>
        <dbReference type="ChEBI" id="CHEBI:15378"/>
        <dbReference type="ChEBI" id="CHEBI:57856"/>
        <dbReference type="ChEBI" id="CHEBI:59789"/>
        <dbReference type="ChEBI" id="CHEBI:73542"/>
        <dbReference type="ChEBI" id="CHEBI:74269"/>
        <dbReference type="EC" id="2.1.1.221"/>
    </reaction>
</comment>
<dbReference type="InterPro" id="IPR016653">
    <property type="entry name" value="TRM10/TRM10A"/>
</dbReference>
<dbReference type="Gene3D" id="3.40.1280.30">
    <property type="match status" value="1"/>
</dbReference>
<dbReference type="PANTHER" id="PTHR13563">
    <property type="entry name" value="TRNA (GUANINE-9-) METHYLTRANSFERASE"/>
    <property type="match status" value="1"/>
</dbReference>
<dbReference type="CDD" id="cd18089">
    <property type="entry name" value="SPOUT_Trm10-like"/>
    <property type="match status" value="1"/>
</dbReference>
<evidence type="ECO:0000256" key="4">
    <source>
        <dbReference type="ARBA" id="ARBA00022679"/>
    </source>
</evidence>
<sequence length="318" mass="36658">MVYREEDIGKIVISNSEDKGTDLVSRMSESDAKCKEDATTEVPVKEEDSNPIIRAPQFPPPPEGISKSQWKKICRKKRFEETKAEYALIRKEKKAKARQARREKLQEYLDKGEEIPEDLKRPPKVNLNQKDSGISIILDCAFDDLMNDREVVSLSTQITRAYSSNKRENHYAKIKVTSFDKRLKQRFDNELSNCNYSNWKNFTFDSDPTLPTENVVYLTADTDEKLETLEPGTTYIVGGIVDKNRHKNLCLNKAKELNIPTRRLPIDEFISLAGRKVLTTSHMVQLMLRYFDNKDWKEAFESVLPPRKLGDKSGSSEE</sequence>
<keyword evidence="3" id="KW-0489">Methyltransferase</keyword>
<accession>A0ABX6EP53</accession>
<evidence type="ECO:0000256" key="3">
    <source>
        <dbReference type="ARBA" id="ARBA00022603"/>
    </source>
</evidence>
<dbReference type="PANTHER" id="PTHR13563:SF13">
    <property type="entry name" value="TRNA METHYLTRANSFERASE 10 HOMOLOG A"/>
    <property type="match status" value="1"/>
</dbReference>
<keyword evidence="4" id="KW-0808">Transferase</keyword>
<evidence type="ECO:0000313" key="11">
    <source>
        <dbReference type="EMBL" id="QGN14040.1"/>
    </source>
</evidence>
<reference evidence="11 12" key="2">
    <citation type="submission" date="2019-11" db="EMBL/GenBank/DDBJ databases">
        <authorList>
            <person name="Lu H."/>
        </authorList>
    </citation>
    <scope>NUCLEOTIDE SEQUENCE [LARGE SCALE GENOMIC DNA]</scope>
    <source>
        <strain evidence="11 12">FIM1</strain>
    </source>
</reference>
<feature type="compositionally biased region" description="Basic and acidic residues" evidence="9">
    <location>
        <begin position="28"/>
        <end position="48"/>
    </location>
</feature>
<dbReference type="InterPro" id="IPR038459">
    <property type="entry name" value="MT_TRM10-typ_sf"/>
</dbReference>
<evidence type="ECO:0000256" key="6">
    <source>
        <dbReference type="ARBA" id="ARBA00031792"/>
    </source>
</evidence>
<organism evidence="11 12">
    <name type="scientific">Kluyveromyces marxianus</name>
    <name type="common">Yeast</name>
    <name type="synonym">Candida kefyr</name>
    <dbReference type="NCBI Taxonomy" id="4911"/>
    <lineage>
        <taxon>Eukaryota</taxon>
        <taxon>Fungi</taxon>
        <taxon>Dikarya</taxon>
        <taxon>Ascomycota</taxon>
        <taxon>Saccharomycotina</taxon>
        <taxon>Saccharomycetes</taxon>
        <taxon>Saccharomycetales</taxon>
        <taxon>Saccharomycetaceae</taxon>
        <taxon>Kluyveromyces</taxon>
    </lineage>
</organism>
<dbReference type="EC" id="2.1.1.221" evidence="1"/>
<evidence type="ECO:0000256" key="5">
    <source>
        <dbReference type="ARBA" id="ARBA00022691"/>
    </source>
</evidence>
<dbReference type="EMBL" id="CP015054">
    <property type="protein sequence ID" value="QGN14040.1"/>
    <property type="molecule type" value="Genomic_DNA"/>
</dbReference>
<protein>
    <recommendedName>
        <fullName evidence="2">tRNA (guanine(9)-N1)-methyltransferase</fullName>
        <ecNumber evidence="1">2.1.1.221</ecNumber>
    </recommendedName>
    <alternativeName>
        <fullName evidence="7">tRNA methyltransferase 10</fullName>
    </alternativeName>
    <alternativeName>
        <fullName evidence="6">tRNA(m1G9)-methyltransferase</fullName>
    </alternativeName>
</protein>
<evidence type="ECO:0000256" key="1">
    <source>
        <dbReference type="ARBA" id="ARBA00012797"/>
    </source>
</evidence>
<reference evidence="11 12" key="1">
    <citation type="submission" date="2016-03" db="EMBL/GenBank/DDBJ databases">
        <title>How can Kluyveromyces marxianus grow so fast - potential evolutionary course in Saccharomyces Complex revealed by comparative genomics.</title>
        <authorList>
            <person name="Mo W."/>
            <person name="Lu W."/>
            <person name="Yang X."/>
            <person name="Qi J."/>
            <person name="Lv H."/>
        </authorList>
    </citation>
    <scope>NUCLEOTIDE SEQUENCE [LARGE SCALE GENOMIC DNA]</scope>
    <source>
        <strain evidence="11 12">FIM1</strain>
    </source>
</reference>
<keyword evidence="12" id="KW-1185">Reference proteome</keyword>
<feature type="domain" description="SAM-dependent MTase TRM10-type" evidence="10">
    <location>
        <begin position="122"/>
        <end position="311"/>
    </location>
</feature>
<gene>
    <name evidence="11" type="primary">TRM10</name>
    <name evidence="11" type="ORF">FIM1_691</name>
</gene>
<evidence type="ECO:0000256" key="8">
    <source>
        <dbReference type="ARBA" id="ARBA00048434"/>
    </source>
</evidence>
<dbReference type="PROSITE" id="PS51675">
    <property type="entry name" value="SAM_MT_TRM10"/>
    <property type="match status" value="1"/>
</dbReference>
<dbReference type="PIRSF" id="PIRSF016323">
    <property type="entry name" value="tRNA_m1G_mtfrase_met"/>
    <property type="match status" value="1"/>
</dbReference>
<proteinExistence type="predicted"/>
<dbReference type="InterPro" id="IPR028564">
    <property type="entry name" value="MT_TRM10-typ"/>
</dbReference>
<dbReference type="InterPro" id="IPR007356">
    <property type="entry name" value="tRNA_m1G_MeTrfase_euk"/>
</dbReference>
<name>A0ABX6EP53_KLUMA</name>
<evidence type="ECO:0000256" key="7">
    <source>
        <dbReference type="ARBA" id="ARBA00032166"/>
    </source>
</evidence>
<keyword evidence="5" id="KW-0949">S-adenosyl-L-methionine</keyword>